<sequence length="77" mass="8869">MALPRCLMARELNHKNHMVVGEWFSFGWKDRPVGLGQGSILSRRSFALSLLWPPGNLHADLLRRPRPPVYQGAFKWT</sequence>
<accession>D7L1Z4</accession>
<keyword evidence="2" id="KW-1185">Reference proteome</keyword>
<reference evidence="2" key="1">
    <citation type="journal article" date="2011" name="Nat. Genet.">
        <title>The Arabidopsis lyrata genome sequence and the basis of rapid genome size change.</title>
        <authorList>
            <person name="Hu T.T."/>
            <person name="Pattyn P."/>
            <person name="Bakker E.G."/>
            <person name="Cao J."/>
            <person name="Cheng J.-F."/>
            <person name="Clark R.M."/>
            <person name="Fahlgren N."/>
            <person name="Fawcett J.A."/>
            <person name="Grimwood J."/>
            <person name="Gundlach H."/>
            <person name="Haberer G."/>
            <person name="Hollister J.D."/>
            <person name="Ossowski S."/>
            <person name="Ottilar R.P."/>
            <person name="Salamov A.A."/>
            <person name="Schneeberger K."/>
            <person name="Spannagl M."/>
            <person name="Wang X."/>
            <person name="Yang L."/>
            <person name="Nasrallah M.E."/>
            <person name="Bergelson J."/>
            <person name="Carrington J.C."/>
            <person name="Gaut B.S."/>
            <person name="Schmutz J."/>
            <person name="Mayer K.F.X."/>
            <person name="Van de Peer Y."/>
            <person name="Grigoriev I.V."/>
            <person name="Nordborg M."/>
            <person name="Weigel D."/>
            <person name="Guo Y.-L."/>
        </authorList>
    </citation>
    <scope>NUCLEOTIDE SEQUENCE [LARGE SCALE GENOMIC DNA]</scope>
    <source>
        <strain evidence="2">cv. MN47</strain>
    </source>
</reference>
<proteinExistence type="predicted"/>
<dbReference type="AlphaFoldDB" id="D7L1Z4"/>
<dbReference type="HOGENOM" id="CLU_2641478_0_0_1"/>
<dbReference type="Proteomes" id="UP000008694">
    <property type="component" value="Unassembled WGS sequence"/>
</dbReference>
<evidence type="ECO:0000313" key="1">
    <source>
        <dbReference type="EMBL" id="EFH60441.1"/>
    </source>
</evidence>
<organism evidence="2">
    <name type="scientific">Arabidopsis lyrata subsp. lyrata</name>
    <name type="common">Lyre-leaved rock-cress</name>
    <dbReference type="NCBI Taxonomy" id="81972"/>
    <lineage>
        <taxon>Eukaryota</taxon>
        <taxon>Viridiplantae</taxon>
        <taxon>Streptophyta</taxon>
        <taxon>Embryophyta</taxon>
        <taxon>Tracheophyta</taxon>
        <taxon>Spermatophyta</taxon>
        <taxon>Magnoliopsida</taxon>
        <taxon>eudicotyledons</taxon>
        <taxon>Gunneridae</taxon>
        <taxon>Pentapetalae</taxon>
        <taxon>rosids</taxon>
        <taxon>malvids</taxon>
        <taxon>Brassicales</taxon>
        <taxon>Brassicaceae</taxon>
        <taxon>Camelineae</taxon>
        <taxon>Arabidopsis</taxon>
    </lineage>
</organism>
<evidence type="ECO:0000313" key="2">
    <source>
        <dbReference type="Proteomes" id="UP000008694"/>
    </source>
</evidence>
<dbReference type="EMBL" id="GL348715">
    <property type="protein sequence ID" value="EFH60441.1"/>
    <property type="molecule type" value="Genomic_DNA"/>
</dbReference>
<dbReference type="Gramene" id="Al_scaffold_0003_3936">
    <property type="protein sequence ID" value="Al_scaffold_0003_3936"/>
    <property type="gene ID" value="Al_scaffold_0003_3936"/>
</dbReference>
<name>D7L1Z4_ARALL</name>
<protein>
    <submittedName>
        <fullName evidence="1">Predicted protein</fullName>
    </submittedName>
</protein>
<gene>
    <name evidence="1" type="ORF">ARALYDRAFT_674739</name>
</gene>